<evidence type="ECO:0000313" key="7">
    <source>
        <dbReference type="Proteomes" id="UP000305730"/>
    </source>
</evidence>
<dbReference type="Gene3D" id="3.90.550.10">
    <property type="entry name" value="Spore Coat Polysaccharide Biosynthesis Protein SpsA, Chain A"/>
    <property type="match status" value="1"/>
</dbReference>
<protein>
    <submittedName>
        <fullName evidence="6">Adhesion protein</fullName>
    </submittedName>
</protein>
<keyword evidence="2" id="KW-0472">Membrane</keyword>
<dbReference type="InterPro" id="IPR029044">
    <property type="entry name" value="Nucleotide-diphossugar_trans"/>
</dbReference>
<dbReference type="InterPro" id="IPR001173">
    <property type="entry name" value="Glyco_trans_2-like"/>
</dbReference>
<proteinExistence type="inferred from homology"/>
<sequence>MTIFAVLFLILLSVAVYHHVGYVILLKIIKQLKNKECNEDPIASTSSNRPKIGVLMCAYNEADHIQEKLHNLGALLYPNDLYDIHVYFDGCSDNSYELAQKAASQLEANNVHCILHLQNDNKGKIAGINALIKETKGSYDILVFTDVSALLSIDALDKIEQDFKNGNTAITTGQYTLDEAAPIAQQSYWQYQNTLKGLESNVGAVIGVPGAMFAVRSSHVEPVETDAINDDFVLSMRALAHGGNAIKNEDIIVYERECDSQAQDYMRRERLGAGNWQQIKLLLPLMNPKLGWTSINFLSHKVLRGLMPLIMLIMYSVILLDVIIFQSLWSVCLSGALLLIHSVSAIKGRLNSKRHLYGFDEIAYVLNSYWIAVIGIVKFERGFYDSPWKRVSSAETRCNGVKCAKRVLDVVGSMIGLILVSPIMLGAAIAIKLTSKGPVLFNQLRVGESTDELVSLFYVYKFRSMVVDAEAKSGAVWASKNDPRITPIGSFLRKTRIDELPQLWNVLIGEMSLIGPRPERPVFYAKLEKSIPYFCHRTYGLKPGISGLAQVMNGYDESVEDARSKIGWDYAYVLSMSSPLSWIKMEFTILFKTIQVVVLGKGQ</sequence>
<dbReference type="PANTHER" id="PTHR30576:SF0">
    <property type="entry name" value="UNDECAPRENYL-PHOSPHATE N-ACETYLGALACTOSAMINYL 1-PHOSPHATE TRANSFERASE-RELATED"/>
    <property type="match status" value="1"/>
</dbReference>
<keyword evidence="2" id="KW-1133">Transmembrane helix</keyword>
<dbReference type="Pfam" id="PF02397">
    <property type="entry name" value="Bac_transf"/>
    <property type="match status" value="1"/>
</dbReference>
<reference evidence="6 8" key="1">
    <citation type="submission" date="2017-12" db="EMBL/GenBank/DDBJ databases">
        <authorList>
            <person name="Paulsen S."/>
            <person name="Gram L.K."/>
        </authorList>
    </citation>
    <scope>NUCLEOTIDE SEQUENCE [LARGE SCALE GENOMIC DNA]</scope>
    <source>
        <strain evidence="6 8">S2231</strain>
        <strain evidence="5">S2233</strain>
    </source>
</reference>
<evidence type="ECO:0000313" key="5">
    <source>
        <dbReference type="EMBL" id="TMP42140.1"/>
    </source>
</evidence>
<evidence type="ECO:0000256" key="2">
    <source>
        <dbReference type="SAM" id="Phobius"/>
    </source>
</evidence>
<evidence type="ECO:0000259" key="4">
    <source>
        <dbReference type="Pfam" id="PF02397"/>
    </source>
</evidence>
<dbReference type="SUPFAM" id="SSF53448">
    <property type="entry name" value="Nucleotide-diphospho-sugar transferases"/>
    <property type="match status" value="1"/>
</dbReference>
<dbReference type="EMBL" id="PNCL01000008">
    <property type="protein sequence ID" value="TMP62390.1"/>
    <property type="molecule type" value="Genomic_DNA"/>
</dbReference>
<name>A0A5S3XX48_9GAMM</name>
<keyword evidence="2" id="KW-0812">Transmembrane</keyword>
<dbReference type="Proteomes" id="UP000307706">
    <property type="component" value="Unassembled WGS sequence"/>
</dbReference>
<comment type="similarity">
    <text evidence="1">Belongs to the bacterial sugar transferase family.</text>
</comment>
<dbReference type="RefSeq" id="WP_138597261.1">
    <property type="nucleotide sequence ID" value="NZ_PNCK01000042.1"/>
</dbReference>
<dbReference type="InterPro" id="IPR003362">
    <property type="entry name" value="Bact_transf"/>
</dbReference>
<feature type="transmembrane region" description="Helical" evidence="2">
    <location>
        <begin position="410"/>
        <end position="431"/>
    </location>
</feature>
<dbReference type="AlphaFoldDB" id="A0A5S3XX48"/>
<feature type="domain" description="Bacterial sugar transferase" evidence="4">
    <location>
        <begin position="405"/>
        <end position="598"/>
    </location>
</feature>
<dbReference type="EMBL" id="PNCK01000042">
    <property type="protein sequence ID" value="TMP42140.1"/>
    <property type="molecule type" value="Genomic_DNA"/>
</dbReference>
<evidence type="ECO:0000313" key="8">
    <source>
        <dbReference type="Proteomes" id="UP000307706"/>
    </source>
</evidence>
<comment type="caution">
    <text evidence="6">The sequence shown here is derived from an EMBL/GenBank/DDBJ whole genome shotgun (WGS) entry which is preliminary data.</text>
</comment>
<reference evidence="7 8" key="2">
    <citation type="submission" date="2019-06" db="EMBL/GenBank/DDBJ databases">
        <title>Co-occurence of chitin degradation, pigmentation and bioactivity in marine Pseudoalteromonas.</title>
        <authorList>
            <person name="Sonnenschein E.C."/>
            <person name="Bech P.K."/>
        </authorList>
    </citation>
    <scope>NUCLEOTIDE SEQUENCE [LARGE SCALE GENOMIC DNA]</scope>
    <source>
        <strain evidence="8">S2231</strain>
        <strain evidence="5 7">S2233</strain>
    </source>
</reference>
<dbReference type="Pfam" id="PF00535">
    <property type="entry name" value="Glycos_transf_2"/>
    <property type="match status" value="1"/>
</dbReference>
<feature type="transmembrane region" description="Helical" evidence="2">
    <location>
        <begin position="302"/>
        <end position="322"/>
    </location>
</feature>
<feature type="transmembrane region" description="Helical" evidence="2">
    <location>
        <begin position="6"/>
        <end position="25"/>
    </location>
</feature>
<evidence type="ECO:0000313" key="6">
    <source>
        <dbReference type="EMBL" id="TMP62390.1"/>
    </source>
</evidence>
<dbReference type="GO" id="GO:0016780">
    <property type="term" value="F:phosphotransferase activity, for other substituted phosphate groups"/>
    <property type="evidence" value="ECO:0007669"/>
    <property type="project" value="TreeGrafter"/>
</dbReference>
<gene>
    <name evidence="6" type="ORF">CWB96_01675</name>
    <name evidence="5" type="ORF">CWB97_12390</name>
</gene>
<keyword evidence="7" id="KW-1185">Reference proteome</keyword>
<evidence type="ECO:0000256" key="1">
    <source>
        <dbReference type="ARBA" id="ARBA00006464"/>
    </source>
</evidence>
<evidence type="ECO:0000259" key="3">
    <source>
        <dbReference type="Pfam" id="PF00535"/>
    </source>
</evidence>
<dbReference type="PANTHER" id="PTHR30576">
    <property type="entry name" value="COLANIC BIOSYNTHESIS UDP-GLUCOSE LIPID CARRIER TRANSFERASE"/>
    <property type="match status" value="1"/>
</dbReference>
<feature type="domain" description="Glycosyltransferase 2-like" evidence="3">
    <location>
        <begin position="54"/>
        <end position="178"/>
    </location>
</feature>
<accession>A0A5S3XX48</accession>
<reference evidence="6" key="3">
    <citation type="submission" date="2019-09" db="EMBL/GenBank/DDBJ databases">
        <title>Co-occurence of chitin degradation, pigmentation and bioactivity in marine Pseudoalteromonas.</title>
        <authorList>
            <person name="Sonnenschein E.C."/>
            <person name="Bech P.K."/>
        </authorList>
    </citation>
    <scope>NUCLEOTIDE SEQUENCE</scope>
    <source>
        <strain evidence="6">S2231</strain>
    </source>
</reference>
<feature type="transmembrane region" description="Helical" evidence="2">
    <location>
        <begin position="328"/>
        <end position="350"/>
    </location>
</feature>
<dbReference type="Proteomes" id="UP000305730">
    <property type="component" value="Unassembled WGS sequence"/>
</dbReference>
<organism evidence="6 8">
    <name type="scientific">Pseudoalteromonas citrea</name>
    <dbReference type="NCBI Taxonomy" id="43655"/>
    <lineage>
        <taxon>Bacteria</taxon>
        <taxon>Pseudomonadati</taxon>
        <taxon>Pseudomonadota</taxon>
        <taxon>Gammaproteobacteria</taxon>
        <taxon>Alteromonadales</taxon>
        <taxon>Pseudoalteromonadaceae</taxon>
        <taxon>Pseudoalteromonas</taxon>
    </lineage>
</organism>
<dbReference type="OrthoDB" id="9808602at2"/>